<organism evidence="19 20">
    <name type="scientific">Silurus asotus</name>
    <name type="common">Amur catfish</name>
    <name type="synonym">Parasilurus asotus</name>
    <dbReference type="NCBI Taxonomy" id="30991"/>
    <lineage>
        <taxon>Eukaryota</taxon>
        <taxon>Metazoa</taxon>
        <taxon>Chordata</taxon>
        <taxon>Craniata</taxon>
        <taxon>Vertebrata</taxon>
        <taxon>Euteleostomi</taxon>
        <taxon>Actinopterygii</taxon>
        <taxon>Neopterygii</taxon>
        <taxon>Teleostei</taxon>
        <taxon>Ostariophysi</taxon>
        <taxon>Siluriformes</taxon>
        <taxon>Siluridae</taxon>
        <taxon>Silurus</taxon>
    </lineage>
</organism>
<keyword evidence="7" id="KW-0963">Cytoplasm</keyword>
<keyword evidence="20" id="KW-1185">Reference proteome</keyword>
<keyword evidence="16" id="KW-1133">Transmembrane helix</keyword>
<dbReference type="Gene3D" id="3.40.50.1010">
    <property type="entry name" value="5'-nuclease"/>
    <property type="match status" value="1"/>
</dbReference>
<dbReference type="FunFam" id="3.40.50.1010:FF:000021">
    <property type="entry name" value="DIS3-like exonuclease 1 isoform X1"/>
    <property type="match status" value="1"/>
</dbReference>
<dbReference type="FunFam" id="2.40.50.690:FF:000004">
    <property type="entry name" value="DIS3-like exonuclease 1 isoform X1"/>
    <property type="match status" value="1"/>
</dbReference>
<dbReference type="GO" id="GO:0010467">
    <property type="term" value="P:gene expression"/>
    <property type="evidence" value="ECO:0007669"/>
    <property type="project" value="UniProtKB-ARBA"/>
</dbReference>
<evidence type="ECO:0000256" key="17">
    <source>
        <dbReference type="SAM" id="SignalP"/>
    </source>
</evidence>
<dbReference type="InterPro" id="IPR022966">
    <property type="entry name" value="RNase_II/R_CS"/>
</dbReference>
<dbReference type="Pfam" id="PF17215">
    <property type="entry name" value="Rrp44_S1"/>
    <property type="match status" value="1"/>
</dbReference>
<dbReference type="PANTHER" id="PTHR23355:SF30">
    <property type="entry name" value="DIS3-LIKE EXONUCLEASE 1"/>
    <property type="match status" value="1"/>
</dbReference>
<feature type="compositionally biased region" description="Low complexity" evidence="15">
    <location>
        <begin position="185"/>
        <end position="200"/>
    </location>
</feature>
<evidence type="ECO:0000313" key="19">
    <source>
        <dbReference type="EMBL" id="KAI5626249.1"/>
    </source>
</evidence>
<feature type="signal peptide" evidence="17">
    <location>
        <begin position="1"/>
        <end position="23"/>
    </location>
</feature>
<sequence>MYLGLAFASALLLTLQSLQMVSTQTANLLNEVIPSVPAQGIPDSWKRDDANLTEDGVSGDYYYQSNNQPVTVVTTQYNGDNVSADALPQTTLSTTENNETLIQTNPVTENPYLEPSATNGSSVNLTETNTTSPSPGNSTTTTTTTANTTTTTNTTTTSDPALNITQGTTSLGSGNDTTTSPPQDTSYTSSNFTTTTNQTSVVPLNETSSVSTTNANGGTLDVRDNMNGGLSSDTQLQTKSKAWGAILGIGFGVALIGLVVYVIVKRRNHRDFSHRKLVEEMPGEPDGKLLSGDVTHYVVPDAGVVRDYLEIFEFREFRGVVFTQTACQALQNTRGRRHYNRLRGLLKDPRYDCVLYANEFQQFSYCARKMGESQEKWQTRCVYNAAVWYYNHLASLMSVVMITEDQEAIKEYGSQNSGVYVVSTREYLESFWPNLHAAQELYASIAQTLQDRENEGAEKEYSEHLPAEVLESGIKSGRYIHGTLSVNKHRAQHEAFVRFEGSASKNAELNSDVLINGMKHRNRAIHGDVVAVELLPRGEWKGRNMALTEGRGDEKGGETQSQPMPTGRVVGIIQRNWRDYVVTFPPREELQTQSRNSLKILAIPWDCRIPKIRISTQQAEALQDHRVIVRVDSWESTSLYPNGHSVRVLGKAGEVETEIQTILVENCISVTPFSEAQLREMPVNSKEQPWQIDQAEISARKDLRDTHLVFSIDPLGCEDVDDTLSVRTLPGGKRLELGVHIADVTHFVKEGSLTDLEARSRATTYYLADRRYDMLPAVLSADLCSLLGGVDRYAMSVIWELDAKTLAMCSVWYGRTLIRSSYQLHYELAQNLLNGKDVKVPELAQLESSVQDQKLAELLQALKQLTRVARHLRSQRDKGGALELEGVEVRAQLDEDKNITALVPKQPLEVHETVAECMIYANHWVARKIQECFPHQALLRHHPPPRQEFFNQLIDSAKSRGFVIDTRSNKALADSLDQAVDSQDPLVNRLLRVMATQAMSNALYFSTGACPEEQYYHYGLALDRYTHFTSPIRRYADIIVHRLLMASVQSEKEEWFHKSFANNKELEEIAHHINNRNRAAQHAQKESTELFQCLYFRDKDPLTDERCVADAIIYSIRANGILVFVPRYGLKGAVYLKNRENQVVSVGDDGVCVWQAGTLQRYPDRICSCTSTGTNTFYLFDHITVRISVETSRCHSDNLHLELLNNKPHQSATTESRVSSRVQSELIEEVVRREEASIQAEVEKTRRPRLSKEEKEFRQSKAPNLYTILQEISELALSDTAFCHIKQNTVPTCTTSA</sequence>
<evidence type="ECO:0000256" key="8">
    <source>
        <dbReference type="ARBA" id="ARBA00022722"/>
    </source>
</evidence>
<evidence type="ECO:0000256" key="13">
    <source>
        <dbReference type="ARBA" id="ARBA00022884"/>
    </source>
</evidence>
<feature type="chain" id="PRO_5042155679" description="DIS3-like exonuclease 1" evidence="17">
    <location>
        <begin position="24"/>
        <end position="1297"/>
    </location>
</feature>
<keyword evidence="17" id="KW-0732">Signal</keyword>
<dbReference type="InterPro" id="IPR012340">
    <property type="entry name" value="NA-bd_OB-fold"/>
</dbReference>
<keyword evidence="11 19" id="KW-0269">Exonuclease</keyword>
<dbReference type="SMART" id="SM00955">
    <property type="entry name" value="RNB"/>
    <property type="match status" value="1"/>
</dbReference>
<keyword evidence="16" id="KW-0472">Membrane</keyword>
<accession>A0AAD5FS88</accession>
<dbReference type="InterPro" id="IPR033771">
    <property type="entry name" value="Rrp44_CSD1"/>
</dbReference>
<feature type="transmembrane region" description="Helical" evidence="16">
    <location>
        <begin position="242"/>
        <end position="264"/>
    </location>
</feature>
<comment type="caution">
    <text evidence="19">The sequence shown here is derived from an EMBL/GenBank/DDBJ whole genome shotgun (WGS) entry which is preliminary data.</text>
</comment>
<evidence type="ECO:0000256" key="16">
    <source>
        <dbReference type="SAM" id="Phobius"/>
    </source>
</evidence>
<dbReference type="PANTHER" id="PTHR23355">
    <property type="entry name" value="RIBONUCLEASE"/>
    <property type="match status" value="1"/>
</dbReference>
<comment type="subcellular location">
    <subcellularLocation>
        <location evidence="3">Cytoplasm</location>
    </subcellularLocation>
</comment>
<dbReference type="InterPro" id="IPR050180">
    <property type="entry name" value="RNR_Ribonuclease"/>
</dbReference>
<evidence type="ECO:0000256" key="4">
    <source>
        <dbReference type="ARBA" id="ARBA00005785"/>
    </source>
</evidence>
<feature type="compositionally biased region" description="Polar residues" evidence="15">
    <location>
        <begin position="116"/>
        <end position="125"/>
    </location>
</feature>
<evidence type="ECO:0000256" key="3">
    <source>
        <dbReference type="ARBA" id="ARBA00004496"/>
    </source>
</evidence>
<dbReference type="EMBL" id="MU551534">
    <property type="protein sequence ID" value="KAI5626249.1"/>
    <property type="molecule type" value="Genomic_DNA"/>
</dbReference>
<keyword evidence="9" id="KW-0378">Hydrolase</keyword>
<evidence type="ECO:0000256" key="2">
    <source>
        <dbReference type="ARBA" id="ARBA00001946"/>
    </source>
</evidence>
<feature type="compositionally biased region" description="Low complexity" evidence="15">
    <location>
        <begin position="126"/>
        <end position="158"/>
    </location>
</feature>
<dbReference type="FunFam" id="2.40.50.700:FF:000004">
    <property type="entry name" value="Exosome complex exonuclease RRP44 homolog A"/>
    <property type="match status" value="1"/>
</dbReference>
<keyword evidence="16" id="KW-0812">Transmembrane</keyword>
<dbReference type="EC" id="3.1.13.1" evidence="5"/>
<evidence type="ECO:0000256" key="14">
    <source>
        <dbReference type="RuleBase" id="RU003901"/>
    </source>
</evidence>
<evidence type="ECO:0000256" key="11">
    <source>
        <dbReference type="ARBA" id="ARBA00022839"/>
    </source>
</evidence>
<comment type="similarity">
    <text evidence="4 14">Belongs to the RNR ribonuclease family.</text>
</comment>
<proteinExistence type="inferred from homology"/>
<keyword evidence="10" id="KW-0271">Exosome</keyword>
<dbReference type="InterPro" id="IPR001900">
    <property type="entry name" value="RNase_II/R"/>
</dbReference>
<evidence type="ECO:0000256" key="10">
    <source>
        <dbReference type="ARBA" id="ARBA00022835"/>
    </source>
</evidence>
<comment type="catalytic activity">
    <reaction evidence="1">
        <text>Exonucleolytic cleavage in the 3'- to 5'-direction to yield nucleoside 5'-phosphates.</text>
        <dbReference type="EC" id="3.1.13.1"/>
    </reaction>
</comment>
<feature type="region of interest" description="Disordered" evidence="15">
    <location>
        <begin position="104"/>
        <end position="226"/>
    </location>
</feature>
<dbReference type="Pfam" id="PF17849">
    <property type="entry name" value="OB_Dis3"/>
    <property type="match status" value="1"/>
</dbReference>
<name>A0AAD5FS88_SILAS</name>
<dbReference type="Gene3D" id="2.40.50.690">
    <property type="match status" value="1"/>
</dbReference>
<dbReference type="GO" id="GO:0016075">
    <property type="term" value="P:rRNA catabolic process"/>
    <property type="evidence" value="ECO:0007669"/>
    <property type="project" value="TreeGrafter"/>
</dbReference>
<dbReference type="GO" id="GO:0000177">
    <property type="term" value="C:cytoplasmic exosome (RNase complex)"/>
    <property type="evidence" value="ECO:0007669"/>
    <property type="project" value="TreeGrafter"/>
</dbReference>
<evidence type="ECO:0000256" key="9">
    <source>
        <dbReference type="ARBA" id="ARBA00022801"/>
    </source>
</evidence>
<dbReference type="GO" id="GO:0008859">
    <property type="term" value="F:exoribonuclease II activity"/>
    <property type="evidence" value="ECO:0007669"/>
    <property type="project" value="UniProtKB-EC"/>
</dbReference>
<dbReference type="GO" id="GO:0019899">
    <property type="term" value="F:enzyme binding"/>
    <property type="evidence" value="ECO:0007669"/>
    <property type="project" value="UniProtKB-ARBA"/>
</dbReference>
<comment type="cofactor">
    <cofactor evidence="2">
        <name>Mg(2+)</name>
        <dbReference type="ChEBI" id="CHEBI:18420"/>
    </cofactor>
</comment>
<dbReference type="GO" id="GO:0006402">
    <property type="term" value="P:mRNA catabolic process"/>
    <property type="evidence" value="ECO:0007669"/>
    <property type="project" value="TreeGrafter"/>
</dbReference>
<keyword evidence="12" id="KW-0460">Magnesium</keyword>
<evidence type="ECO:0000313" key="20">
    <source>
        <dbReference type="Proteomes" id="UP001205998"/>
    </source>
</evidence>
<evidence type="ECO:0000256" key="6">
    <source>
        <dbReference type="ARBA" id="ARBA00016366"/>
    </source>
</evidence>
<dbReference type="SUPFAM" id="SSF50249">
    <property type="entry name" value="Nucleic acid-binding proteins"/>
    <property type="match status" value="3"/>
</dbReference>
<keyword evidence="13" id="KW-0694">RNA-binding</keyword>
<dbReference type="InterPro" id="IPR033770">
    <property type="entry name" value="RRP44_S1"/>
</dbReference>
<evidence type="ECO:0000256" key="15">
    <source>
        <dbReference type="SAM" id="MobiDB-lite"/>
    </source>
</evidence>
<dbReference type="InterPro" id="IPR041505">
    <property type="entry name" value="Dis3_CSD2"/>
</dbReference>
<dbReference type="PROSITE" id="PS01175">
    <property type="entry name" value="RIBONUCLEASE_II"/>
    <property type="match status" value="1"/>
</dbReference>
<gene>
    <name evidence="19" type="ORF">C0J50_14239</name>
</gene>
<evidence type="ECO:0000256" key="5">
    <source>
        <dbReference type="ARBA" id="ARBA00012163"/>
    </source>
</evidence>
<evidence type="ECO:0000256" key="7">
    <source>
        <dbReference type="ARBA" id="ARBA00022490"/>
    </source>
</evidence>
<reference evidence="19" key="1">
    <citation type="submission" date="2018-07" db="EMBL/GenBank/DDBJ databases">
        <title>Comparative genomics of catfishes provides insights into carnivory and benthic adaptation.</title>
        <authorList>
            <person name="Zhang Y."/>
            <person name="Wang D."/>
            <person name="Peng Z."/>
            <person name="Zheng S."/>
            <person name="Shao F."/>
            <person name="Tao W."/>
        </authorList>
    </citation>
    <scope>NUCLEOTIDE SEQUENCE</scope>
    <source>
        <strain evidence="19">Chongqing</strain>
    </source>
</reference>
<keyword evidence="8" id="KW-0540">Nuclease</keyword>
<dbReference type="FunFam" id="2.40.50.140:FF:000143">
    <property type="entry name" value="DIS3-like exonuclease 1 isoform X1"/>
    <property type="match status" value="1"/>
</dbReference>
<dbReference type="Gene3D" id="2.40.50.700">
    <property type="match status" value="1"/>
</dbReference>
<dbReference type="Pfam" id="PF17216">
    <property type="entry name" value="Rrp44_CSD1"/>
    <property type="match status" value="1"/>
</dbReference>
<evidence type="ECO:0000259" key="18">
    <source>
        <dbReference type="SMART" id="SM00955"/>
    </source>
</evidence>
<dbReference type="CDD" id="cd09862">
    <property type="entry name" value="PIN_Rrp44-like"/>
    <property type="match status" value="1"/>
</dbReference>
<feature type="compositionally biased region" description="Polar residues" evidence="15">
    <location>
        <begin position="159"/>
        <end position="184"/>
    </location>
</feature>
<evidence type="ECO:0000256" key="12">
    <source>
        <dbReference type="ARBA" id="ARBA00022842"/>
    </source>
</evidence>
<dbReference type="Gene3D" id="2.40.50.140">
    <property type="entry name" value="Nucleic acid-binding proteins"/>
    <property type="match status" value="1"/>
</dbReference>
<dbReference type="Proteomes" id="UP001205998">
    <property type="component" value="Unassembled WGS sequence"/>
</dbReference>
<feature type="domain" description="RNB" evidence="18">
    <location>
        <begin position="700"/>
        <end position="1050"/>
    </location>
</feature>
<feature type="compositionally biased region" description="Polar residues" evidence="15">
    <location>
        <begin position="201"/>
        <end position="217"/>
    </location>
</feature>
<dbReference type="Pfam" id="PF00773">
    <property type="entry name" value="RNB"/>
    <property type="match status" value="1"/>
</dbReference>
<evidence type="ECO:0000256" key="1">
    <source>
        <dbReference type="ARBA" id="ARBA00001849"/>
    </source>
</evidence>
<dbReference type="GO" id="GO:0003723">
    <property type="term" value="F:RNA binding"/>
    <property type="evidence" value="ECO:0007669"/>
    <property type="project" value="UniProtKB-KW"/>
</dbReference>
<protein>
    <recommendedName>
        <fullName evidence="6">DIS3-like exonuclease 1</fullName>
        <ecNumber evidence="5">3.1.13.1</ecNumber>
    </recommendedName>
</protein>